<feature type="active site" description="Tele-phosphohistidine intermediate" evidence="2">
    <location>
        <position position="11"/>
    </location>
</feature>
<dbReference type="GO" id="GO:0043456">
    <property type="term" value="P:regulation of pentose-phosphate shunt"/>
    <property type="evidence" value="ECO:0007669"/>
    <property type="project" value="TreeGrafter"/>
</dbReference>
<feature type="binding site" evidence="3">
    <location>
        <position position="60"/>
    </location>
    <ligand>
        <name>substrate</name>
    </ligand>
</feature>
<dbReference type="InterPro" id="IPR029033">
    <property type="entry name" value="His_PPase_superfam"/>
</dbReference>
<dbReference type="Gene3D" id="3.40.50.1240">
    <property type="entry name" value="Phosphoglycerate mutase-like"/>
    <property type="match status" value="1"/>
</dbReference>
<keyword evidence="1" id="KW-0378">Hydrolase</keyword>
<dbReference type="GO" id="GO:0004331">
    <property type="term" value="F:fructose-2,6-bisphosphate 2-phosphatase activity"/>
    <property type="evidence" value="ECO:0007669"/>
    <property type="project" value="TreeGrafter"/>
</dbReference>
<protein>
    <submittedName>
        <fullName evidence="4">Glucosyl-3-phosphoglycerate phosphatase (Pgm family)</fullName>
    </submittedName>
</protein>
<evidence type="ECO:0000256" key="1">
    <source>
        <dbReference type="ARBA" id="ARBA00022801"/>
    </source>
</evidence>
<gene>
    <name evidence="4" type="ORF">SAMN05216207_104622</name>
</gene>
<dbReference type="SUPFAM" id="SSF53254">
    <property type="entry name" value="Phosphoglycerate mutase-like"/>
    <property type="match status" value="1"/>
</dbReference>
<dbReference type="Pfam" id="PF00300">
    <property type="entry name" value="His_Phos_1"/>
    <property type="match status" value="1"/>
</dbReference>
<dbReference type="InterPro" id="IPR013078">
    <property type="entry name" value="His_Pase_superF_clade-1"/>
</dbReference>
<proteinExistence type="predicted"/>
<organism evidence="4 5">
    <name type="scientific">Pseudonocardia ammonioxydans</name>
    <dbReference type="NCBI Taxonomy" id="260086"/>
    <lineage>
        <taxon>Bacteria</taxon>
        <taxon>Bacillati</taxon>
        <taxon>Actinomycetota</taxon>
        <taxon>Actinomycetes</taxon>
        <taxon>Pseudonocardiales</taxon>
        <taxon>Pseudonocardiaceae</taxon>
        <taxon>Pseudonocardia</taxon>
    </lineage>
</organism>
<dbReference type="GO" id="GO:0005829">
    <property type="term" value="C:cytosol"/>
    <property type="evidence" value="ECO:0007669"/>
    <property type="project" value="TreeGrafter"/>
</dbReference>
<dbReference type="Proteomes" id="UP000199614">
    <property type="component" value="Unassembled WGS sequence"/>
</dbReference>
<dbReference type="RefSeq" id="WP_093353457.1">
    <property type="nucleotide sequence ID" value="NZ_FOUY01000046.1"/>
</dbReference>
<keyword evidence="5" id="KW-1185">Reference proteome</keyword>
<dbReference type="AlphaFoldDB" id="A0A1I5GFB7"/>
<dbReference type="InterPro" id="IPR051695">
    <property type="entry name" value="Phosphoglycerate_Mutase"/>
</dbReference>
<reference evidence="4 5" key="1">
    <citation type="submission" date="2016-10" db="EMBL/GenBank/DDBJ databases">
        <authorList>
            <person name="de Groot N.N."/>
        </authorList>
    </citation>
    <scope>NUCLEOTIDE SEQUENCE [LARGE SCALE GENOMIC DNA]</scope>
    <source>
        <strain evidence="4 5">CGMCC 4.1877</strain>
    </source>
</reference>
<dbReference type="PANTHER" id="PTHR46517:SF1">
    <property type="entry name" value="FRUCTOSE-2,6-BISPHOSPHATASE TIGAR"/>
    <property type="match status" value="1"/>
</dbReference>
<dbReference type="GO" id="GO:0045820">
    <property type="term" value="P:negative regulation of glycolytic process"/>
    <property type="evidence" value="ECO:0007669"/>
    <property type="project" value="TreeGrafter"/>
</dbReference>
<accession>A0A1I5GFB7</accession>
<dbReference type="EMBL" id="FOUY01000046">
    <property type="protein sequence ID" value="SFO34652.1"/>
    <property type="molecule type" value="Genomic_DNA"/>
</dbReference>
<evidence type="ECO:0000313" key="4">
    <source>
        <dbReference type="EMBL" id="SFO34652.1"/>
    </source>
</evidence>
<feature type="binding site" evidence="3">
    <location>
        <begin position="10"/>
        <end position="17"/>
    </location>
    <ligand>
        <name>substrate</name>
    </ligand>
</feature>
<dbReference type="PANTHER" id="PTHR46517">
    <property type="entry name" value="FRUCTOSE-2,6-BISPHOSPHATASE TIGAR"/>
    <property type="match status" value="1"/>
</dbReference>
<name>A0A1I5GFB7_PSUAM</name>
<sequence length="206" mass="22217">MTLRRVTLLRHGRTEYNAGGRMQGHLDTMLAAEGRAQAAAVVPLLAAVGFDRIISSDLTRAYDTALAVAEACALPLSVDKRLRETHLGDWQGRTVSEIESEQPGAIGAWRSDPWWAPPGGESRVDVVNRSLPVVAELDASYADDPEERSVLLVAHGGMIAGMVCGLLDLPESAWPVIGGMGNAKWAVVARRDDHPRWRLSGYNIGA</sequence>
<dbReference type="CDD" id="cd07067">
    <property type="entry name" value="HP_PGM_like"/>
    <property type="match status" value="1"/>
</dbReference>
<evidence type="ECO:0000256" key="2">
    <source>
        <dbReference type="PIRSR" id="PIRSR613078-1"/>
    </source>
</evidence>
<evidence type="ECO:0000313" key="5">
    <source>
        <dbReference type="Proteomes" id="UP000199614"/>
    </source>
</evidence>
<evidence type="ECO:0000256" key="3">
    <source>
        <dbReference type="PIRSR" id="PIRSR613078-2"/>
    </source>
</evidence>
<dbReference type="STRING" id="260086.SAMN05216207_104622"/>
<dbReference type="SMART" id="SM00855">
    <property type="entry name" value="PGAM"/>
    <property type="match status" value="1"/>
</dbReference>
<feature type="active site" description="Proton donor/acceptor" evidence="2">
    <location>
        <position position="84"/>
    </location>
</feature>
<dbReference type="OrthoDB" id="9781415at2"/>